<accession>A0A6V8NME3</accession>
<evidence type="ECO:0000313" key="7">
    <source>
        <dbReference type="Proteomes" id="UP000574717"/>
    </source>
</evidence>
<evidence type="ECO:0000313" key="2">
    <source>
        <dbReference type="EMBL" id="GFP23581.1"/>
    </source>
</evidence>
<name>A0A6V8NME3_9ACTN</name>
<protein>
    <submittedName>
        <fullName evidence="1">Uncharacterized protein</fullName>
    </submittedName>
</protein>
<sequence length="34" mass="3848">MASISIKRVIGMDVGKIDLAYNRSEPTQRVKEEL</sequence>
<dbReference type="AlphaFoldDB" id="A0A6V8NME3"/>
<dbReference type="EMBL" id="BLRU01000117">
    <property type="protein sequence ID" value="GFP19666.1"/>
    <property type="molecule type" value="Genomic_DNA"/>
</dbReference>
<evidence type="ECO:0000313" key="4">
    <source>
        <dbReference type="EMBL" id="GFP39738.1"/>
    </source>
</evidence>
<comment type="caution">
    <text evidence="1">The sequence shown here is derived from an EMBL/GenBank/DDBJ whole genome shotgun (WGS) entry which is preliminary data.</text>
</comment>
<evidence type="ECO:0000313" key="8">
    <source>
        <dbReference type="Proteomes" id="UP000585609"/>
    </source>
</evidence>
<dbReference type="Proteomes" id="UP000569018">
    <property type="component" value="Unassembled WGS sequence"/>
</dbReference>
<evidence type="ECO:0000313" key="1">
    <source>
        <dbReference type="EMBL" id="GFP19666.1"/>
    </source>
</evidence>
<dbReference type="Proteomes" id="UP000574717">
    <property type="component" value="Unassembled WGS sequence"/>
</dbReference>
<dbReference type="EMBL" id="BLSC01000108">
    <property type="protein sequence ID" value="GFP37560.1"/>
    <property type="molecule type" value="Genomic_DNA"/>
</dbReference>
<dbReference type="EMBL" id="BLSD01000083">
    <property type="protein sequence ID" value="GFP39738.1"/>
    <property type="molecule type" value="Genomic_DNA"/>
</dbReference>
<evidence type="ECO:0000313" key="3">
    <source>
        <dbReference type="EMBL" id="GFP37560.1"/>
    </source>
</evidence>
<organism evidence="1 7">
    <name type="scientific">Candidatus Hakubella thermalkaliphila</name>
    <dbReference type="NCBI Taxonomy" id="2754717"/>
    <lineage>
        <taxon>Bacteria</taxon>
        <taxon>Bacillati</taxon>
        <taxon>Actinomycetota</taxon>
        <taxon>Actinomycetota incertae sedis</taxon>
        <taxon>Candidatus Hakubellales</taxon>
        <taxon>Candidatus Hakubellaceae</taxon>
        <taxon>Candidatus Hakubella</taxon>
    </lineage>
</organism>
<evidence type="ECO:0000313" key="6">
    <source>
        <dbReference type="Proteomes" id="UP000569018"/>
    </source>
</evidence>
<evidence type="ECO:0000313" key="5">
    <source>
        <dbReference type="Proteomes" id="UP000561271"/>
    </source>
</evidence>
<proteinExistence type="predicted"/>
<dbReference type="EMBL" id="BLRW01000140">
    <property type="protein sequence ID" value="GFP23581.1"/>
    <property type="molecule type" value="Genomic_DNA"/>
</dbReference>
<dbReference type="Proteomes" id="UP000585609">
    <property type="component" value="Unassembled WGS sequence"/>
</dbReference>
<gene>
    <name evidence="1" type="ORF">HKBW3S03_01171</name>
    <name evidence="2" type="ORF">HKBW3S09_01046</name>
    <name evidence="3" type="ORF">HKBW3S44_01238</name>
    <name evidence="4" type="ORF">HKBW3S47_01436</name>
</gene>
<reference evidence="5 6" key="1">
    <citation type="journal article" date="2020" name="Front. Microbiol.">
        <title>Single-cell genomics of novel Actinobacteria with the Wood-Ljungdahl pathway discovered in a serpentinizing system.</title>
        <authorList>
            <person name="Merino N."/>
            <person name="Kawai M."/>
            <person name="Boyd E.S."/>
            <person name="Colman D.R."/>
            <person name="McGlynn S.E."/>
            <person name="Nealson K.H."/>
            <person name="Kurokawa K."/>
            <person name="Hongoh Y."/>
        </authorList>
    </citation>
    <scope>NUCLEOTIDE SEQUENCE [LARGE SCALE GENOMIC DNA]</scope>
    <source>
        <strain evidence="1 7">S03</strain>
        <strain evidence="2 8">S09_30</strain>
        <strain evidence="3 5">S44</strain>
        <strain evidence="4 6">S47</strain>
    </source>
</reference>
<dbReference type="Proteomes" id="UP000561271">
    <property type="component" value="Unassembled WGS sequence"/>
</dbReference>